<protein>
    <submittedName>
        <fullName evidence="1">Coenzyme PQQ synthesis protein D (PqqD)</fullName>
    </submittedName>
</protein>
<accession>A0A1N6QCP7</accession>
<proteinExistence type="predicted"/>
<sequence length="92" mass="10377">MFSANARINKRQDQLTSEIDGKVILLEADSGKYFAFDDISTDIWNRLDTTPLLADLCNALAKDYDADLKTIQMDVYKLISMLASNNLIEISE</sequence>
<evidence type="ECO:0000313" key="2">
    <source>
        <dbReference type="Proteomes" id="UP000185841"/>
    </source>
</evidence>
<name>A0A1N6QCP7_AQUAC</name>
<organism evidence="1 2">
    <name type="scientific">Aquipseudomonas alcaligenes</name>
    <name type="common">Pseudomonas alcaligenes</name>
    <dbReference type="NCBI Taxonomy" id="43263"/>
    <lineage>
        <taxon>Bacteria</taxon>
        <taxon>Pseudomonadati</taxon>
        <taxon>Pseudomonadota</taxon>
        <taxon>Gammaproteobacteria</taxon>
        <taxon>Pseudomonadales</taxon>
        <taxon>Pseudomonadaceae</taxon>
        <taxon>Aquipseudomonas</taxon>
    </lineage>
</organism>
<gene>
    <name evidence="1" type="ORF">SAMN05878282_102378</name>
</gene>
<dbReference type="Pfam" id="PF05402">
    <property type="entry name" value="PqqD"/>
    <property type="match status" value="1"/>
</dbReference>
<dbReference type="InterPro" id="IPR041881">
    <property type="entry name" value="PqqD_sf"/>
</dbReference>
<dbReference type="Proteomes" id="UP000185841">
    <property type="component" value="Unassembled WGS sequence"/>
</dbReference>
<reference evidence="1 2" key="1">
    <citation type="submission" date="2017-01" db="EMBL/GenBank/DDBJ databases">
        <authorList>
            <person name="Mah S.A."/>
            <person name="Swanson W.J."/>
            <person name="Moy G.W."/>
            <person name="Vacquier V.D."/>
        </authorList>
    </citation>
    <scope>NUCLEOTIDE SEQUENCE [LARGE SCALE GENOMIC DNA]</scope>
    <source>
        <strain evidence="1 2">RU36E</strain>
    </source>
</reference>
<dbReference type="AlphaFoldDB" id="A0A1N6QCP7"/>
<dbReference type="RefSeq" id="WP_076425235.1">
    <property type="nucleotide sequence ID" value="NZ_FTMP01000002.1"/>
</dbReference>
<dbReference type="EMBL" id="FTMP01000002">
    <property type="protein sequence ID" value="SIQ14363.1"/>
    <property type="molecule type" value="Genomic_DNA"/>
</dbReference>
<dbReference type="Gene3D" id="1.10.10.1150">
    <property type="entry name" value="Coenzyme PQQ synthesis protein D (PqqD)"/>
    <property type="match status" value="1"/>
</dbReference>
<dbReference type="InterPro" id="IPR008792">
    <property type="entry name" value="PQQD"/>
</dbReference>
<evidence type="ECO:0000313" key="1">
    <source>
        <dbReference type="EMBL" id="SIQ14363.1"/>
    </source>
</evidence>